<feature type="compositionally biased region" description="Basic and acidic residues" evidence="6">
    <location>
        <begin position="347"/>
        <end position="359"/>
    </location>
</feature>
<feature type="compositionally biased region" description="Basic and acidic residues" evidence="6">
    <location>
        <begin position="83"/>
        <end position="111"/>
    </location>
</feature>
<keyword evidence="5" id="KW-0539">Nucleus</keyword>
<dbReference type="InterPro" id="IPR011990">
    <property type="entry name" value="TPR-like_helical_dom_sf"/>
</dbReference>
<feature type="domain" description="U3 small nucleolar RNA-associated protein 6 N-terminal" evidence="7">
    <location>
        <begin position="9"/>
        <end position="88"/>
    </location>
</feature>
<reference evidence="8 9" key="1">
    <citation type="submission" date="2016-09" db="EMBL/GenBank/DDBJ databases">
        <title>Extensive genetic diversity and differential bi-allelic expression allows diatom success in the polar Southern Ocean.</title>
        <authorList>
            <consortium name="DOE Joint Genome Institute"/>
            <person name="Mock T."/>
            <person name="Otillar R.P."/>
            <person name="Strauss J."/>
            <person name="Dupont C."/>
            <person name="Frickenhaus S."/>
            <person name="Maumus F."/>
            <person name="Mcmullan M."/>
            <person name="Sanges R."/>
            <person name="Schmutz J."/>
            <person name="Toseland A."/>
            <person name="Valas R."/>
            <person name="Veluchamy A."/>
            <person name="Ward B.J."/>
            <person name="Allen A."/>
            <person name="Barry K."/>
            <person name="Falciatore A."/>
            <person name="Ferrante M."/>
            <person name="Fortunato A.E."/>
            <person name="Gloeckner G."/>
            <person name="Gruber A."/>
            <person name="Hipkin R."/>
            <person name="Janech M."/>
            <person name="Kroth P."/>
            <person name="Leese F."/>
            <person name="Lindquist E."/>
            <person name="Lyon B.R."/>
            <person name="Martin J."/>
            <person name="Mayer C."/>
            <person name="Parker M."/>
            <person name="Quesneville H."/>
            <person name="Raymond J."/>
            <person name="Uhlig C."/>
            <person name="Valentin K.U."/>
            <person name="Worden A.Z."/>
            <person name="Armbrust E.V."/>
            <person name="Bowler C."/>
            <person name="Green B."/>
            <person name="Moulton V."/>
            <person name="Van Oosterhout C."/>
            <person name="Grigoriev I."/>
        </authorList>
    </citation>
    <scope>NUCLEOTIDE SEQUENCE [LARGE SCALE GENOMIC DNA]</scope>
    <source>
        <strain evidence="8 9">CCMP1102</strain>
    </source>
</reference>
<dbReference type="SMART" id="SM00386">
    <property type="entry name" value="HAT"/>
    <property type="match status" value="3"/>
</dbReference>
<evidence type="ECO:0000256" key="2">
    <source>
        <dbReference type="ARBA" id="ARBA00010734"/>
    </source>
</evidence>
<evidence type="ECO:0000256" key="1">
    <source>
        <dbReference type="ARBA" id="ARBA00004604"/>
    </source>
</evidence>
<keyword evidence="9" id="KW-1185">Reference proteome</keyword>
<dbReference type="GO" id="GO:0032040">
    <property type="term" value="C:small-subunit processome"/>
    <property type="evidence" value="ECO:0007669"/>
    <property type="project" value="TreeGrafter"/>
</dbReference>
<organism evidence="8 9">
    <name type="scientific">Fragilariopsis cylindrus CCMP1102</name>
    <dbReference type="NCBI Taxonomy" id="635003"/>
    <lineage>
        <taxon>Eukaryota</taxon>
        <taxon>Sar</taxon>
        <taxon>Stramenopiles</taxon>
        <taxon>Ochrophyta</taxon>
        <taxon>Bacillariophyta</taxon>
        <taxon>Bacillariophyceae</taxon>
        <taxon>Bacillariophycidae</taxon>
        <taxon>Bacillariales</taxon>
        <taxon>Bacillariaceae</taxon>
        <taxon>Fragilariopsis</taxon>
    </lineage>
</organism>
<name>A0A1E7FPU2_9STRA</name>
<dbReference type="GO" id="GO:0034388">
    <property type="term" value="C:Pwp2p-containing subcomplex of 90S preribosome"/>
    <property type="evidence" value="ECO:0007669"/>
    <property type="project" value="TreeGrafter"/>
</dbReference>
<evidence type="ECO:0000313" key="8">
    <source>
        <dbReference type="EMBL" id="OEU20178.1"/>
    </source>
</evidence>
<evidence type="ECO:0000256" key="5">
    <source>
        <dbReference type="ARBA" id="ARBA00023242"/>
    </source>
</evidence>
<sequence length="641" mass="73741">MAEHVQASLDAMVAPLHDLLERNIFSETEIRAIVTRRRESEYLLRRRAARKADFIRYLDSEMILEKLRAIRTTKKKRDHRKSLKDGSITDKNDDNNDNNDKDKDKQQQEQKDHIGDIHIIQHIHLLFVRVIRKFRGDISLHIRHATFCKDVKSFTRLGRVYAEALQLFPRESGLWIEAASNEFFGLNRNIKNARVLLQRSIRINGNNSEQLWLQYFTLELHYSQTLKGRQRILYPEDQDNKDQEEHDSDIDGDKESDDDHVEGDTHDYYKIPLVILRNAIVAIPKSIDFRLQFLDICTKFPDTNSLMNYIQNSMNVDFGTTEPKSWIARAIYEVDKQKQDNNNNYEPKSKKARTSDGNKKVDPVVKVLQEAINAIPTNEAVKIIKAYCTKSRRNGSGSGNGTGNAPPCDAWILWTSLVTPLRKQKTILERAVRTISMDTHPDYVTVLLQLFGAQMKIMMMTENDDNHDDEEELLLKNEKSLFDTLQKIILLAPKTVNDVRVEGTGLEFELTDVFTAYLACLNFFFFRSSRKNNRSSSTNGGRGDGGIQGARSVYESVLFRSTVTLSNDNVEKVKIFIDRCIKLEQQELLDTTTSIAGKKKKRQHLCGLYDKAVEIFKGTSLEDSYREDRNEQGIFGGTMSS</sequence>
<dbReference type="Pfam" id="PF08640">
    <property type="entry name" value="U3_assoc_6"/>
    <property type="match status" value="1"/>
</dbReference>
<dbReference type="PANTHER" id="PTHR23271">
    <property type="entry name" value="HEPATOCELLULAR CARCINOMA-ASSOCIATED ANTIGEN 66"/>
    <property type="match status" value="1"/>
</dbReference>
<feature type="compositionally biased region" description="Basic and acidic residues" evidence="6">
    <location>
        <begin position="238"/>
        <end position="253"/>
    </location>
</feature>
<dbReference type="InterPro" id="IPR013949">
    <property type="entry name" value="Utp6"/>
</dbReference>
<evidence type="ECO:0000313" key="9">
    <source>
        <dbReference type="Proteomes" id="UP000095751"/>
    </source>
</evidence>
<keyword evidence="4" id="KW-0677">Repeat</keyword>
<comment type="similarity">
    <text evidence="2">Belongs to the UTP6 family.</text>
</comment>
<evidence type="ECO:0000259" key="7">
    <source>
        <dbReference type="Pfam" id="PF08640"/>
    </source>
</evidence>
<proteinExistence type="inferred from homology"/>
<dbReference type="KEGG" id="fcy:FRACYDRAFT_236247"/>
<evidence type="ECO:0000256" key="6">
    <source>
        <dbReference type="SAM" id="MobiDB-lite"/>
    </source>
</evidence>
<dbReference type="GO" id="GO:0030515">
    <property type="term" value="F:snoRNA binding"/>
    <property type="evidence" value="ECO:0007669"/>
    <property type="project" value="InterPro"/>
</dbReference>
<gene>
    <name evidence="8" type="ORF">FRACYDRAFT_236247</name>
</gene>
<dbReference type="InterPro" id="IPR055347">
    <property type="entry name" value="UTP6_N"/>
</dbReference>
<feature type="region of interest" description="Disordered" evidence="6">
    <location>
        <begin position="234"/>
        <end position="263"/>
    </location>
</feature>
<dbReference type="Proteomes" id="UP000095751">
    <property type="component" value="Unassembled WGS sequence"/>
</dbReference>
<dbReference type="AlphaFoldDB" id="A0A1E7FPU2"/>
<feature type="region of interest" description="Disordered" evidence="6">
    <location>
        <begin position="338"/>
        <end position="359"/>
    </location>
</feature>
<feature type="region of interest" description="Disordered" evidence="6">
    <location>
        <begin position="75"/>
        <end position="111"/>
    </location>
</feature>
<keyword evidence="3" id="KW-0698">rRNA processing</keyword>
<dbReference type="PANTHER" id="PTHR23271:SF1">
    <property type="entry name" value="U3 SMALL NUCLEOLAR RNA-ASSOCIATED PROTEIN 6 HOMOLOG"/>
    <property type="match status" value="1"/>
</dbReference>
<dbReference type="GO" id="GO:0000462">
    <property type="term" value="P:maturation of SSU-rRNA from tricistronic rRNA transcript (SSU-rRNA, 5.8S rRNA, LSU-rRNA)"/>
    <property type="evidence" value="ECO:0007669"/>
    <property type="project" value="InterPro"/>
</dbReference>
<dbReference type="OrthoDB" id="28112at2759"/>
<dbReference type="SUPFAM" id="SSF48452">
    <property type="entry name" value="TPR-like"/>
    <property type="match status" value="1"/>
</dbReference>
<comment type="subcellular location">
    <subcellularLocation>
        <location evidence="1">Nucleus</location>
        <location evidence="1">Nucleolus</location>
    </subcellularLocation>
</comment>
<dbReference type="InterPro" id="IPR003107">
    <property type="entry name" value="HAT"/>
</dbReference>
<dbReference type="EMBL" id="KV784355">
    <property type="protein sequence ID" value="OEU20178.1"/>
    <property type="molecule type" value="Genomic_DNA"/>
</dbReference>
<evidence type="ECO:0000256" key="3">
    <source>
        <dbReference type="ARBA" id="ARBA00022552"/>
    </source>
</evidence>
<dbReference type="Gene3D" id="1.25.40.10">
    <property type="entry name" value="Tetratricopeptide repeat domain"/>
    <property type="match status" value="1"/>
</dbReference>
<dbReference type="InParanoid" id="A0A1E7FPU2"/>
<evidence type="ECO:0000256" key="4">
    <source>
        <dbReference type="ARBA" id="ARBA00022737"/>
    </source>
</evidence>
<accession>A0A1E7FPU2</accession>
<protein>
    <submittedName>
        <fullName evidence="8">U3_assoc_6-domain-containing protein</fullName>
    </submittedName>
</protein>